<evidence type="ECO:0000313" key="3">
    <source>
        <dbReference type="Proteomes" id="UP000224080"/>
    </source>
</evidence>
<accession>A0A2B7X1X1</accession>
<feature type="region of interest" description="Disordered" evidence="1">
    <location>
        <begin position="391"/>
        <end position="503"/>
    </location>
</feature>
<feature type="compositionally biased region" description="Polar residues" evidence="1">
    <location>
        <begin position="220"/>
        <end position="229"/>
    </location>
</feature>
<evidence type="ECO:0000256" key="1">
    <source>
        <dbReference type="SAM" id="MobiDB-lite"/>
    </source>
</evidence>
<feature type="compositionally biased region" description="Polar residues" evidence="1">
    <location>
        <begin position="174"/>
        <end position="183"/>
    </location>
</feature>
<feature type="region of interest" description="Disordered" evidence="1">
    <location>
        <begin position="168"/>
        <end position="354"/>
    </location>
</feature>
<dbReference type="STRING" id="2060905.A0A2B7X1X1"/>
<reference evidence="2 3" key="1">
    <citation type="submission" date="2017-10" db="EMBL/GenBank/DDBJ databases">
        <title>Comparative genomics in systemic dimorphic fungi from Ajellomycetaceae.</title>
        <authorList>
            <person name="Munoz J.F."/>
            <person name="Mcewen J.G."/>
            <person name="Clay O.K."/>
            <person name="Cuomo C.A."/>
        </authorList>
    </citation>
    <scope>NUCLEOTIDE SEQUENCE [LARGE SCALE GENOMIC DNA]</scope>
    <source>
        <strain evidence="2 3">UAMH130</strain>
    </source>
</reference>
<feature type="compositionally biased region" description="Polar residues" evidence="1">
    <location>
        <begin position="265"/>
        <end position="281"/>
    </location>
</feature>
<evidence type="ECO:0000313" key="2">
    <source>
        <dbReference type="EMBL" id="PGH02757.1"/>
    </source>
</evidence>
<dbReference type="AlphaFoldDB" id="A0A2B7X1X1"/>
<feature type="compositionally biased region" description="Polar residues" evidence="1">
    <location>
        <begin position="76"/>
        <end position="88"/>
    </location>
</feature>
<feature type="compositionally biased region" description="Low complexity" evidence="1">
    <location>
        <begin position="468"/>
        <end position="482"/>
    </location>
</feature>
<protein>
    <submittedName>
        <fullName evidence="2">Cell growth-regulating nucleolar protein</fullName>
    </submittedName>
</protein>
<feature type="compositionally biased region" description="Low complexity" evidence="1">
    <location>
        <begin position="428"/>
        <end position="455"/>
    </location>
</feature>
<feature type="compositionally biased region" description="Basic and acidic residues" evidence="1">
    <location>
        <begin position="553"/>
        <end position="615"/>
    </location>
</feature>
<proteinExistence type="predicted"/>
<comment type="caution">
    <text evidence="2">The sequence shown here is derived from an EMBL/GenBank/DDBJ whole genome shotgun (WGS) entry which is preliminary data.</text>
</comment>
<dbReference type="Proteomes" id="UP000224080">
    <property type="component" value="Unassembled WGS sequence"/>
</dbReference>
<organism evidence="2 3">
    <name type="scientific">Blastomyces parvus</name>
    <dbReference type="NCBI Taxonomy" id="2060905"/>
    <lineage>
        <taxon>Eukaryota</taxon>
        <taxon>Fungi</taxon>
        <taxon>Dikarya</taxon>
        <taxon>Ascomycota</taxon>
        <taxon>Pezizomycotina</taxon>
        <taxon>Eurotiomycetes</taxon>
        <taxon>Eurotiomycetidae</taxon>
        <taxon>Onygenales</taxon>
        <taxon>Ajellomycetaceae</taxon>
        <taxon>Blastomyces</taxon>
    </lineage>
</organism>
<feature type="region of interest" description="Disordered" evidence="1">
    <location>
        <begin position="540"/>
        <end position="615"/>
    </location>
</feature>
<dbReference type="OrthoDB" id="21474at2759"/>
<feature type="region of interest" description="Disordered" evidence="1">
    <location>
        <begin position="1"/>
        <end position="88"/>
    </location>
</feature>
<name>A0A2B7X1X1_9EURO</name>
<feature type="compositionally biased region" description="Basic and acidic residues" evidence="1">
    <location>
        <begin position="192"/>
        <end position="213"/>
    </location>
</feature>
<dbReference type="EMBL" id="PDNC01000056">
    <property type="protein sequence ID" value="PGH02757.1"/>
    <property type="molecule type" value="Genomic_DNA"/>
</dbReference>
<gene>
    <name evidence="2" type="ORF">GX51_04491</name>
</gene>
<sequence>MLHQTTYPHPDYHASRKHRNTRSVTIVEPPNSSNSPRPPDPWVEDAPDVDEIRPAHNAAPPSAPSPPQTAPRQEPGNVSTPATTTKPNANVNVFDFLDTTATPNASKVSLGGSDAPMVMLKDAPPLFNAPRELAKLDNGKDDEVNYDVAFEENGFSYGADTLEGPLYQHGGANGSTASFNNFMTPAPKRSKDRTSRRDRDQDQDRDRDRDRAASPDQFHTPHNNLTSSTGDKKRKRGHAGKVDGQAANSASNGGDDIQMIDVPPTSGTLVNPSTPTLTHSGLTGGINRMMRDISPPTPDEAYRSADEGVNGGGRHQYPDPTSPIKRTRMADNDASHNHNHSHTNNDNNDNKDDYAINETDKALALAIQARTGRVLDLLRKTKGPVFANPIRSSRAEPVLPPAQAAHREKKRKAVTKRSGTVTATGVSKATRATTSARAGSSGSKKADAAAAGTAPRRLKAIEYRPDSSHGTSTNGGAATTSNQLVVYGGGSSSRRAEDEDAGERELVLREQASVFLSLVTKGPESGRGFSVHKALKRFHREGGWGGSSEGDGEAGRERDSVRGKGKEKERDREREREKEKERGRGRGRGKEGRESRERERERGKERERERRNEVERELWRVLRLKRNERGEIVVFV</sequence>
<keyword evidence="3" id="KW-1185">Reference proteome</keyword>
<feature type="compositionally biased region" description="Polar residues" evidence="1">
    <location>
        <begin position="417"/>
        <end position="427"/>
    </location>
</feature>